<feature type="transmembrane region" description="Helical" evidence="4">
    <location>
        <begin position="44"/>
        <end position="67"/>
    </location>
</feature>
<sequence>MTTNTQMMFGNWTFGTLVFTVLVFTVTLKLALDTHHWTWINHFVIWGSLLFYVIFSLLWGGIIWPFLNYQRMYYVFMQMLSSGPAWLSIILLITISLLPDVIKKVLCRALCPTATERAQHFETVSPPCVAELTPLSSCQSYKGTSVDSSHCHLGTTEMLSLRRSDTLPQKLLGHLAEGGGANSLSPFMLRFSGAGFAHYAPGPETSV</sequence>
<evidence type="ECO:0000313" key="6">
    <source>
        <dbReference type="EMBL" id="TNN04369.1"/>
    </source>
</evidence>
<comment type="subcellular location">
    <subcellularLocation>
        <location evidence="1">Membrane</location>
        <topology evidence="1">Multi-pass membrane protein</topology>
    </subcellularLocation>
</comment>
<keyword evidence="2" id="KW-0479">Metal-binding</keyword>
<dbReference type="GO" id="GO:0005886">
    <property type="term" value="C:plasma membrane"/>
    <property type="evidence" value="ECO:0007669"/>
    <property type="project" value="TreeGrafter"/>
</dbReference>
<evidence type="ECO:0000259" key="5">
    <source>
        <dbReference type="Pfam" id="PF16212"/>
    </source>
</evidence>
<keyword evidence="3" id="KW-0460">Magnesium</keyword>
<dbReference type="Proteomes" id="UP000516260">
    <property type="component" value="Chromosome 1"/>
</dbReference>
<keyword evidence="4" id="KW-1133">Transmembrane helix</keyword>
<dbReference type="PANTHER" id="PTHR24092:SF33">
    <property type="entry name" value="PHOSPHOLIPID-TRANSPORTING ATPASE IH"/>
    <property type="match status" value="1"/>
</dbReference>
<accession>A0A4Z2CJF5</accession>
<feature type="domain" description="P-type ATPase C-terminal" evidence="5">
    <location>
        <begin position="6"/>
        <end position="113"/>
    </location>
</feature>
<evidence type="ECO:0000256" key="4">
    <source>
        <dbReference type="SAM" id="Phobius"/>
    </source>
</evidence>
<keyword evidence="4" id="KW-0812">Transmembrane</keyword>
<reference evidence="6 7" key="1">
    <citation type="submission" date="2019-04" db="EMBL/GenBank/DDBJ databases">
        <title>The sequence and de novo assembly of Takifugu bimaculatus genome using PacBio and Hi-C technologies.</title>
        <authorList>
            <person name="Xu P."/>
            <person name="Liu B."/>
            <person name="Zhou Z."/>
        </authorList>
    </citation>
    <scope>NUCLEOTIDE SEQUENCE [LARGE SCALE GENOMIC DNA]</scope>
    <source>
        <strain evidence="6">TB-2018</strain>
        <tissue evidence="6">Muscle</tissue>
    </source>
</reference>
<dbReference type="InterPro" id="IPR032630">
    <property type="entry name" value="P_typ_ATPase_c"/>
</dbReference>
<evidence type="ECO:0000256" key="3">
    <source>
        <dbReference type="ARBA" id="ARBA00022842"/>
    </source>
</evidence>
<dbReference type="GO" id="GO:0055037">
    <property type="term" value="C:recycling endosome"/>
    <property type="evidence" value="ECO:0007669"/>
    <property type="project" value="TreeGrafter"/>
</dbReference>
<dbReference type="GO" id="GO:0046872">
    <property type="term" value="F:metal ion binding"/>
    <property type="evidence" value="ECO:0007669"/>
    <property type="project" value="UniProtKB-KW"/>
</dbReference>
<evidence type="ECO:0000256" key="1">
    <source>
        <dbReference type="ARBA" id="ARBA00004141"/>
    </source>
</evidence>
<evidence type="ECO:0000313" key="7">
    <source>
        <dbReference type="Proteomes" id="UP000516260"/>
    </source>
</evidence>
<dbReference type="AlphaFoldDB" id="A0A4Z2CJF5"/>
<proteinExistence type="predicted"/>
<comment type="caution">
    <text evidence="6">The sequence shown here is derived from an EMBL/GenBank/DDBJ whole genome shotgun (WGS) entry which is preliminary data.</text>
</comment>
<name>A0A4Z2CJF5_9TELE</name>
<gene>
    <name evidence="6" type="ORF">fugu_001398</name>
</gene>
<feature type="transmembrane region" description="Helical" evidence="4">
    <location>
        <begin position="73"/>
        <end position="98"/>
    </location>
</feature>
<dbReference type="GO" id="GO:0045332">
    <property type="term" value="P:phospholipid translocation"/>
    <property type="evidence" value="ECO:0007669"/>
    <property type="project" value="TreeGrafter"/>
</dbReference>
<dbReference type="Pfam" id="PF16212">
    <property type="entry name" value="PhoLip_ATPase_C"/>
    <property type="match status" value="1"/>
</dbReference>
<evidence type="ECO:0000256" key="2">
    <source>
        <dbReference type="ARBA" id="ARBA00022723"/>
    </source>
</evidence>
<keyword evidence="7" id="KW-1185">Reference proteome</keyword>
<protein>
    <recommendedName>
        <fullName evidence="5">P-type ATPase C-terminal domain-containing protein</fullName>
    </recommendedName>
</protein>
<organism evidence="6 7">
    <name type="scientific">Takifugu bimaculatus</name>
    <dbReference type="NCBI Taxonomy" id="433685"/>
    <lineage>
        <taxon>Eukaryota</taxon>
        <taxon>Metazoa</taxon>
        <taxon>Chordata</taxon>
        <taxon>Craniata</taxon>
        <taxon>Vertebrata</taxon>
        <taxon>Euteleostomi</taxon>
        <taxon>Actinopterygii</taxon>
        <taxon>Neopterygii</taxon>
        <taxon>Teleostei</taxon>
        <taxon>Neoteleostei</taxon>
        <taxon>Acanthomorphata</taxon>
        <taxon>Eupercaria</taxon>
        <taxon>Tetraodontiformes</taxon>
        <taxon>Tetradontoidea</taxon>
        <taxon>Tetraodontidae</taxon>
        <taxon>Takifugu</taxon>
    </lineage>
</organism>
<feature type="transmembrane region" description="Helical" evidence="4">
    <location>
        <begin position="12"/>
        <end position="32"/>
    </location>
</feature>
<dbReference type="EMBL" id="SWLE01000001">
    <property type="protein sequence ID" value="TNN04369.1"/>
    <property type="molecule type" value="Genomic_DNA"/>
</dbReference>
<dbReference type="GO" id="GO:0140326">
    <property type="term" value="F:ATPase-coupled intramembrane lipid transporter activity"/>
    <property type="evidence" value="ECO:0007669"/>
    <property type="project" value="TreeGrafter"/>
</dbReference>
<dbReference type="GO" id="GO:0005783">
    <property type="term" value="C:endoplasmic reticulum"/>
    <property type="evidence" value="ECO:0007669"/>
    <property type="project" value="TreeGrafter"/>
</dbReference>
<dbReference type="PANTHER" id="PTHR24092">
    <property type="entry name" value="PROBABLE PHOSPHOLIPID-TRANSPORTING ATPASE"/>
    <property type="match status" value="1"/>
</dbReference>
<keyword evidence="4" id="KW-0472">Membrane</keyword>